<accession>F0XJD5</accession>
<keyword evidence="1" id="KW-1133">Transmembrane helix</keyword>
<dbReference type="Proteomes" id="UP000007796">
    <property type="component" value="Unassembled WGS sequence"/>
</dbReference>
<keyword evidence="4" id="KW-1185">Reference proteome</keyword>
<dbReference type="PANTHER" id="PTHR12203:SF22">
    <property type="entry name" value="CAPSULE ASSOCIATED PROTEIN"/>
    <property type="match status" value="1"/>
</dbReference>
<dbReference type="InParanoid" id="F0XJD5"/>
<dbReference type="PANTHER" id="PTHR12203">
    <property type="entry name" value="KDEL LYS-ASP-GLU-LEU CONTAINING - RELATED"/>
    <property type="match status" value="1"/>
</dbReference>
<dbReference type="SMART" id="SM00672">
    <property type="entry name" value="CAP10"/>
    <property type="match status" value="1"/>
</dbReference>
<dbReference type="OrthoDB" id="541052at2759"/>
<dbReference type="HOGENOM" id="CLU_005027_4_2_1"/>
<evidence type="ECO:0000313" key="4">
    <source>
        <dbReference type="Proteomes" id="UP000007796"/>
    </source>
</evidence>
<dbReference type="Pfam" id="PF05686">
    <property type="entry name" value="Glyco_transf_90"/>
    <property type="match status" value="1"/>
</dbReference>
<keyword evidence="1" id="KW-0812">Transmembrane</keyword>
<evidence type="ECO:0000313" key="3">
    <source>
        <dbReference type="EMBL" id="EFX02087.1"/>
    </source>
</evidence>
<evidence type="ECO:0000256" key="1">
    <source>
        <dbReference type="SAM" id="Phobius"/>
    </source>
</evidence>
<dbReference type="EMBL" id="GL629782">
    <property type="protein sequence ID" value="EFX02087.1"/>
    <property type="molecule type" value="Genomic_DNA"/>
</dbReference>
<dbReference type="GeneID" id="25975092"/>
<dbReference type="AlphaFoldDB" id="F0XJD5"/>
<reference evidence="3 4" key="1">
    <citation type="journal article" date="2011" name="Proc. Natl. Acad. Sci. U.S.A.">
        <title>Genome and transcriptome analyses of the mountain pine beetle-fungal symbiont Grosmannia clavigera, a lodgepole pine pathogen.</title>
        <authorList>
            <person name="DiGuistini S."/>
            <person name="Wang Y."/>
            <person name="Liao N.Y."/>
            <person name="Taylor G."/>
            <person name="Tanguay P."/>
            <person name="Feau N."/>
            <person name="Henrissat B."/>
            <person name="Chan S.K."/>
            <person name="Hesse-Orce U."/>
            <person name="Alamouti S.M."/>
            <person name="Tsui C.K.M."/>
            <person name="Docking R.T."/>
            <person name="Levasseur A."/>
            <person name="Haridas S."/>
            <person name="Robertson G."/>
            <person name="Birol I."/>
            <person name="Holt R.A."/>
            <person name="Marra M.A."/>
            <person name="Hamelin R.C."/>
            <person name="Hirst M."/>
            <person name="Jones S.J.M."/>
            <person name="Bohlmann J."/>
            <person name="Breuil C."/>
        </authorList>
    </citation>
    <scope>NUCLEOTIDE SEQUENCE [LARGE SCALE GENOMIC DNA]</scope>
    <source>
        <strain evidence="4">kw1407 / UAMH 11150</strain>
    </source>
</reference>
<name>F0XJD5_GROCL</name>
<feature type="domain" description="Glycosyl transferase CAP10" evidence="2">
    <location>
        <begin position="356"/>
        <end position="623"/>
    </location>
</feature>
<dbReference type="InterPro" id="IPR051091">
    <property type="entry name" value="O-Glucosyltr/Glycosyltrsf_90"/>
</dbReference>
<sequence>MAFRAPLGAYGVGRPTRSFSAAIRFILVAACITLVLLSCGLYYGPQVDTLQRITAKLQHTEPTAESELLEAVKKYDLFIGNHTAAELHPIDRLIASSRKKQEDVFKEQSHHVDVAAAMYRERRGRHPPPGFDKWMAYAKEHNAIVVEHFFDRIYLDLAPFWALDPKMTAARAESWHHVVRVRNGSVQGIGNTDGLVAWLQLWTALVAEAAPHLPDVDMPINYMDEPRLLVGWEDIAAYVAKEEKGRAVVPMKDVIQNYTGLADIDAQGGGNGSRAYDPDWIRSDSPRYWDLAQKACPPGSPSRDVPALSDFSHSPSLPHNWKPSFSENGYVKNFSAAADVCSQPHIRYLHGSFVEPVSISTSTELIPLFGGCKLTRNNEILIPGAMYLTDDPFYSGGEDRGPPWAQKNTTIVWRGAASGGRNKKENWTHFQRHRMLEMLNGTTVSRLEKNNIDAMTFEMASPEMYNFPRRLNGTIGEVLQRVSDTGFTDLLCYPQGECDYITPHAHVVPNKPMREQYGDKFIPDADGNSFSARFRSLLLSTSLPLKATIYAEWHDDRLQPWQHFVPLDNTFQELHAVLDYFLSSEKGDAAAHMIASAGKRWAEQVLRREDMLLYVWRLLLEFARVCDINRDRLGFIDDLK</sequence>
<feature type="transmembrane region" description="Helical" evidence="1">
    <location>
        <begin position="21"/>
        <end position="43"/>
    </location>
</feature>
<keyword evidence="1" id="KW-0472">Membrane</keyword>
<protein>
    <submittedName>
        <fullName evidence="3">Capsule associated protein</fullName>
    </submittedName>
</protein>
<organism evidence="4">
    <name type="scientific">Grosmannia clavigera (strain kw1407 / UAMH 11150)</name>
    <name type="common">Blue stain fungus</name>
    <name type="synonym">Graphiocladiella clavigera</name>
    <dbReference type="NCBI Taxonomy" id="655863"/>
    <lineage>
        <taxon>Eukaryota</taxon>
        <taxon>Fungi</taxon>
        <taxon>Dikarya</taxon>
        <taxon>Ascomycota</taxon>
        <taxon>Pezizomycotina</taxon>
        <taxon>Sordariomycetes</taxon>
        <taxon>Sordariomycetidae</taxon>
        <taxon>Ophiostomatales</taxon>
        <taxon>Ophiostomataceae</taxon>
        <taxon>Leptographium</taxon>
    </lineage>
</organism>
<dbReference type="RefSeq" id="XP_014171569.1">
    <property type="nucleotide sequence ID" value="XM_014316094.1"/>
</dbReference>
<dbReference type="InterPro" id="IPR006598">
    <property type="entry name" value="CAP10"/>
</dbReference>
<gene>
    <name evidence="3" type="ORF">CMQ_2136</name>
</gene>
<proteinExistence type="predicted"/>
<dbReference type="eggNOG" id="KOG2458">
    <property type="taxonomic scope" value="Eukaryota"/>
</dbReference>
<evidence type="ECO:0000259" key="2">
    <source>
        <dbReference type="SMART" id="SM00672"/>
    </source>
</evidence>